<dbReference type="GO" id="GO:0004536">
    <property type="term" value="F:DNA nuclease activity"/>
    <property type="evidence" value="ECO:0007669"/>
    <property type="project" value="InterPro"/>
</dbReference>
<name>A0A0G0MIJ0_9BACT</name>
<keyword evidence="1" id="KW-0479">Metal-binding</keyword>
<evidence type="ECO:0000256" key="2">
    <source>
        <dbReference type="ARBA" id="ARBA00022801"/>
    </source>
</evidence>
<keyword evidence="2" id="KW-0378">Hydrolase</keyword>
<evidence type="ECO:0000256" key="1">
    <source>
        <dbReference type="ARBA" id="ARBA00022723"/>
    </source>
</evidence>
<dbReference type="InterPro" id="IPR018228">
    <property type="entry name" value="DNase_TatD-rel_CS"/>
</dbReference>
<proteinExistence type="predicted"/>
<accession>A0A0G0MIJ0</accession>
<reference evidence="3 4" key="1">
    <citation type="journal article" date="2015" name="Nature">
        <title>rRNA introns, odd ribosomes, and small enigmatic genomes across a large radiation of phyla.</title>
        <authorList>
            <person name="Brown C.T."/>
            <person name="Hug L.A."/>
            <person name="Thomas B.C."/>
            <person name="Sharon I."/>
            <person name="Castelle C.J."/>
            <person name="Singh A."/>
            <person name="Wilkins M.J."/>
            <person name="Williams K.H."/>
            <person name="Banfield J.F."/>
        </authorList>
    </citation>
    <scope>NUCLEOTIDE SEQUENCE [LARGE SCALE GENOMIC DNA]</scope>
</reference>
<dbReference type="InterPro" id="IPR032466">
    <property type="entry name" value="Metal_Hydrolase"/>
</dbReference>
<dbReference type="NCBIfam" id="TIGR00010">
    <property type="entry name" value="YchF/TatD family DNA exonuclease"/>
    <property type="match status" value="1"/>
</dbReference>
<gene>
    <name evidence="3" type="ORF">US94_C0033G0012</name>
</gene>
<dbReference type="PANTHER" id="PTHR46124:SF2">
    <property type="entry name" value="D-AMINOACYL-TRNA DEACYLASE"/>
    <property type="match status" value="1"/>
</dbReference>
<dbReference type="GO" id="GO:0046872">
    <property type="term" value="F:metal ion binding"/>
    <property type="evidence" value="ECO:0007669"/>
    <property type="project" value="UniProtKB-KW"/>
</dbReference>
<evidence type="ECO:0000313" key="3">
    <source>
        <dbReference type="EMBL" id="KKQ73569.1"/>
    </source>
</evidence>
<dbReference type="GO" id="GO:0016788">
    <property type="term" value="F:hydrolase activity, acting on ester bonds"/>
    <property type="evidence" value="ECO:0007669"/>
    <property type="project" value="InterPro"/>
</dbReference>
<comment type="caution">
    <text evidence="3">The sequence shown here is derived from an EMBL/GenBank/DDBJ whole genome shotgun (WGS) entry which is preliminary data.</text>
</comment>
<dbReference type="AlphaFoldDB" id="A0A0G0MIJ0"/>
<dbReference type="Gene3D" id="3.20.20.140">
    <property type="entry name" value="Metal-dependent hydrolases"/>
    <property type="match status" value="1"/>
</dbReference>
<dbReference type="STRING" id="1618336.US94_C0033G0012"/>
<evidence type="ECO:0000313" key="4">
    <source>
        <dbReference type="Proteomes" id="UP000034498"/>
    </source>
</evidence>
<sequence>MAQEKKVVAIGETGLDYYYDKSLAKEQEELFKKHLQIAAQISKPIILHSRDAAQDVLTILMMQSPMPKGVMHCFQENWDFAKVILDLGFYISFTGLITFTKNNHTSEVIREVPLEKILIETDCPYLTPEPYRGLSRLGGRAKAGKRNEPAFVIEVAKKIAEIKKIPLEEVAKQTSKNATELFGLDT</sequence>
<dbReference type="InterPro" id="IPR001130">
    <property type="entry name" value="TatD-like"/>
</dbReference>
<dbReference type="Pfam" id="PF01026">
    <property type="entry name" value="TatD_DNase"/>
    <property type="match status" value="1"/>
</dbReference>
<dbReference type="SUPFAM" id="SSF51556">
    <property type="entry name" value="Metallo-dependent hydrolases"/>
    <property type="match status" value="1"/>
</dbReference>
<dbReference type="InterPro" id="IPR015991">
    <property type="entry name" value="TatD/YcfH-like"/>
</dbReference>
<dbReference type="EMBL" id="LBUX01000033">
    <property type="protein sequence ID" value="KKQ73569.1"/>
    <property type="molecule type" value="Genomic_DNA"/>
</dbReference>
<dbReference type="PATRIC" id="fig|1618336.3.peg.503"/>
<dbReference type="FunFam" id="3.20.20.140:FF:000005">
    <property type="entry name" value="TatD family hydrolase"/>
    <property type="match status" value="1"/>
</dbReference>
<protein>
    <submittedName>
        <fullName evidence="3">TatD deoxyribonuclease</fullName>
    </submittedName>
</protein>
<organism evidence="3 4">
    <name type="scientific">Berkelbacteria bacterium GW2011_GWB1_38_5</name>
    <dbReference type="NCBI Taxonomy" id="1618336"/>
    <lineage>
        <taxon>Bacteria</taxon>
        <taxon>Candidatus Berkelbacteria</taxon>
    </lineage>
</organism>
<dbReference type="PROSITE" id="PS01091">
    <property type="entry name" value="TATD_3"/>
    <property type="match status" value="1"/>
</dbReference>
<dbReference type="CDD" id="cd01310">
    <property type="entry name" value="TatD_DNAse"/>
    <property type="match status" value="1"/>
</dbReference>
<dbReference type="Proteomes" id="UP000034498">
    <property type="component" value="Unassembled WGS sequence"/>
</dbReference>
<dbReference type="PANTHER" id="PTHR46124">
    <property type="entry name" value="D-AMINOACYL-TRNA DEACYLASE"/>
    <property type="match status" value="1"/>
</dbReference>